<dbReference type="AlphaFoldDB" id="A0A1I0BMZ4"/>
<evidence type="ECO:0000313" key="1">
    <source>
        <dbReference type="EMBL" id="SET08394.1"/>
    </source>
</evidence>
<gene>
    <name evidence="1" type="ORF">SAMN03080614_104416</name>
</gene>
<reference evidence="2" key="1">
    <citation type="submission" date="2016-10" db="EMBL/GenBank/DDBJ databases">
        <authorList>
            <person name="Varghese N."/>
            <person name="Submissions S."/>
        </authorList>
    </citation>
    <scope>NUCLEOTIDE SEQUENCE [LARGE SCALE GENOMIC DNA]</scope>
    <source>
        <strain evidence="2">DSM 13577</strain>
    </source>
</reference>
<sequence length="111" mass="12775">PEPIIAKNFFENIRISKPRYIRDQLLIIKEAIKDQTTDTIEKGLNFCIKNKLYSAADFKDAVKHYAKEQTGIVTDSNIEIKALSLTSMEKIKTKPQVRDILEYADIIKSNM</sequence>
<name>A0A1I0BMZ4_9FIRM</name>
<dbReference type="EMBL" id="FOIF01000044">
    <property type="protein sequence ID" value="SET08394.1"/>
    <property type="molecule type" value="Genomic_DNA"/>
</dbReference>
<proteinExistence type="predicted"/>
<feature type="non-terminal residue" evidence="1">
    <location>
        <position position="1"/>
    </location>
</feature>
<protein>
    <submittedName>
        <fullName evidence="1">Uncharacterized protein</fullName>
    </submittedName>
</protein>
<evidence type="ECO:0000313" key="2">
    <source>
        <dbReference type="Proteomes" id="UP000243819"/>
    </source>
</evidence>
<organism evidence="1 2">
    <name type="scientific">Anaerobranca gottschalkii DSM 13577</name>
    <dbReference type="NCBI Taxonomy" id="1120990"/>
    <lineage>
        <taxon>Bacteria</taxon>
        <taxon>Bacillati</taxon>
        <taxon>Bacillota</taxon>
        <taxon>Clostridia</taxon>
        <taxon>Eubacteriales</taxon>
        <taxon>Proteinivoracaceae</taxon>
        <taxon>Anaerobranca</taxon>
    </lineage>
</organism>
<accession>A0A1I0BMZ4</accession>
<dbReference type="Proteomes" id="UP000243819">
    <property type="component" value="Unassembled WGS sequence"/>
</dbReference>
<keyword evidence="2" id="KW-1185">Reference proteome</keyword>